<dbReference type="InterPro" id="IPR002110">
    <property type="entry name" value="Ankyrin_rpt"/>
</dbReference>
<dbReference type="Pfam" id="PF12796">
    <property type="entry name" value="Ank_2"/>
    <property type="match status" value="1"/>
</dbReference>
<dbReference type="PANTHER" id="PTHR46586">
    <property type="entry name" value="ANKYRIN REPEAT-CONTAINING PROTEIN"/>
    <property type="match status" value="1"/>
</dbReference>
<dbReference type="EMBL" id="JNBR01001937">
    <property type="protein sequence ID" value="OQR84095.1"/>
    <property type="molecule type" value="Genomic_DNA"/>
</dbReference>
<dbReference type="AlphaFoldDB" id="A0A1V9YEC9"/>
<dbReference type="InterPro" id="IPR036770">
    <property type="entry name" value="Ankyrin_rpt-contain_sf"/>
</dbReference>
<evidence type="ECO:0000313" key="1">
    <source>
        <dbReference type="EMBL" id="OQR84095.1"/>
    </source>
</evidence>
<keyword evidence="2" id="KW-1185">Reference proteome</keyword>
<name>A0A1V9YEC9_ACHHY</name>
<sequence>MASFVLRNASLVGQVTQFQPGVFEDLRPWAKEAGAMGSVLHPSVQGRMYTNLPARFLHLPYTRDHLLILPSQILLPARHLNLSSSSSDARLPLHIAIVDGDLARIERWLRCHPEWASPQALDLAAQAGHLAVVKLLHTHAGSAGCTTNAMDYAAGNGHLDIVRFLAEHRKEGCTENAMYDAAMYGHLSVVQYLYSHGLASCTSIALMHAKWHQHEAVAAFIRAHVTDDVGTVL</sequence>
<reference evidence="1 2" key="1">
    <citation type="journal article" date="2014" name="Genome Biol. Evol.">
        <title>The secreted proteins of Achlya hypogyna and Thraustotheca clavata identify the ancestral oomycete secretome and reveal gene acquisitions by horizontal gene transfer.</title>
        <authorList>
            <person name="Misner I."/>
            <person name="Blouin N."/>
            <person name="Leonard G."/>
            <person name="Richards T.A."/>
            <person name="Lane C.E."/>
        </authorList>
    </citation>
    <scope>NUCLEOTIDE SEQUENCE [LARGE SCALE GENOMIC DNA]</scope>
    <source>
        <strain evidence="1 2">ATCC 48635</strain>
    </source>
</reference>
<dbReference type="Gene3D" id="1.25.40.20">
    <property type="entry name" value="Ankyrin repeat-containing domain"/>
    <property type="match status" value="1"/>
</dbReference>
<gene>
    <name evidence="1" type="ORF">ACHHYP_13902</name>
</gene>
<proteinExistence type="predicted"/>
<organism evidence="1 2">
    <name type="scientific">Achlya hypogyna</name>
    <name type="common">Oomycete</name>
    <name type="synonym">Protoachlya hypogyna</name>
    <dbReference type="NCBI Taxonomy" id="1202772"/>
    <lineage>
        <taxon>Eukaryota</taxon>
        <taxon>Sar</taxon>
        <taxon>Stramenopiles</taxon>
        <taxon>Oomycota</taxon>
        <taxon>Saprolegniomycetes</taxon>
        <taxon>Saprolegniales</taxon>
        <taxon>Achlyaceae</taxon>
        <taxon>Achlya</taxon>
    </lineage>
</organism>
<dbReference type="InterPro" id="IPR052050">
    <property type="entry name" value="SecEffector_AnkRepeat"/>
</dbReference>
<dbReference type="Proteomes" id="UP000243579">
    <property type="component" value="Unassembled WGS sequence"/>
</dbReference>
<protein>
    <submittedName>
        <fullName evidence="1">Uncharacterized protein</fullName>
    </submittedName>
</protein>
<dbReference type="PANTHER" id="PTHR46586:SF3">
    <property type="entry name" value="ANKYRIN REPEAT-CONTAINING PROTEIN"/>
    <property type="match status" value="1"/>
</dbReference>
<dbReference type="OrthoDB" id="58323at2759"/>
<dbReference type="SUPFAM" id="SSF48403">
    <property type="entry name" value="Ankyrin repeat"/>
    <property type="match status" value="1"/>
</dbReference>
<evidence type="ECO:0000313" key="2">
    <source>
        <dbReference type="Proteomes" id="UP000243579"/>
    </source>
</evidence>
<dbReference type="STRING" id="1202772.A0A1V9YEC9"/>
<comment type="caution">
    <text evidence="1">The sequence shown here is derived from an EMBL/GenBank/DDBJ whole genome shotgun (WGS) entry which is preliminary data.</text>
</comment>
<accession>A0A1V9YEC9</accession>